<reference evidence="1 2" key="1">
    <citation type="journal article" date="2012" name="J. Bacteriol.">
        <title>Genome sequence of "Candidatus Nitrosopumilus salaria" BD31, an ammonia-oxidizing archaeon from the San Francisco Bay estuary.</title>
        <authorList>
            <person name="Mosier A.C."/>
            <person name="Allen E.E."/>
            <person name="Kim M."/>
            <person name="Ferriera S."/>
            <person name="Francis C.A."/>
        </authorList>
    </citation>
    <scope>NUCLEOTIDE SEQUENCE [LARGE SCALE GENOMIC DNA]</scope>
    <source>
        <strain evidence="1 2">BD31</strain>
    </source>
</reference>
<dbReference type="EMBL" id="AEXL02000045">
    <property type="protein sequence ID" value="EIJ66606.1"/>
    <property type="molecule type" value="Genomic_DNA"/>
</dbReference>
<gene>
    <name evidence="1" type="ORF">BD31_I1166</name>
</gene>
<sequence>KEKKFGICGPGTKLIDGVCTIIKKPIVKPWWQFW</sequence>
<keyword evidence="2" id="KW-1185">Reference proteome</keyword>
<feature type="non-terminal residue" evidence="1">
    <location>
        <position position="1"/>
    </location>
</feature>
<name>I3D4G3_9ARCH</name>
<evidence type="ECO:0000313" key="1">
    <source>
        <dbReference type="EMBL" id="EIJ66606.1"/>
    </source>
</evidence>
<protein>
    <submittedName>
        <fullName evidence="1">Uncharacterized protein</fullName>
    </submittedName>
</protein>
<dbReference type="Proteomes" id="UP000003423">
    <property type="component" value="Unassembled WGS sequence"/>
</dbReference>
<organism evidence="1 2">
    <name type="scientific">Candidatus Nitrosopumilus salarius BD31</name>
    <dbReference type="NCBI Taxonomy" id="859350"/>
    <lineage>
        <taxon>Archaea</taxon>
        <taxon>Nitrososphaerota</taxon>
        <taxon>Nitrososphaeria</taxon>
        <taxon>Nitrosopumilales</taxon>
        <taxon>Nitrosopumilaceae</taxon>
        <taxon>Nitrosopumilus</taxon>
    </lineage>
</organism>
<accession>I3D4G3</accession>
<dbReference type="AlphaFoldDB" id="I3D4G3"/>
<evidence type="ECO:0000313" key="2">
    <source>
        <dbReference type="Proteomes" id="UP000003423"/>
    </source>
</evidence>
<proteinExistence type="predicted"/>
<comment type="caution">
    <text evidence="1">The sequence shown here is derived from an EMBL/GenBank/DDBJ whole genome shotgun (WGS) entry which is preliminary data.</text>
</comment>